<organism evidence="2 3">
    <name type="scientific">Calocera cornea HHB12733</name>
    <dbReference type="NCBI Taxonomy" id="1353952"/>
    <lineage>
        <taxon>Eukaryota</taxon>
        <taxon>Fungi</taxon>
        <taxon>Dikarya</taxon>
        <taxon>Basidiomycota</taxon>
        <taxon>Agaricomycotina</taxon>
        <taxon>Dacrymycetes</taxon>
        <taxon>Dacrymycetales</taxon>
        <taxon>Dacrymycetaceae</taxon>
        <taxon>Calocera</taxon>
    </lineage>
</organism>
<protein>
    <submittedName>
        <fullName evidence="2">Uncharacterized protein</fullName>
    </submittedName>
</protein>
<evidence type="ECO:0000256" key="1">
    <source>
        <dbReference type="SAM" id="MobiDB-lite"/>
    </source>
</evidence>
<evidence type="ECO:0000313" key="2">
    <source>
        <dbReference type="EMBL" id="KZT50986.1"/>
    </source>
</evidence>
<gene>
    <name evidence="2" type="ORF">CALCODRAFT_488281</name>
</gene>
<dbReference type="EMBL" id="KV424132">
    <property type="protein sequence ID" value="KZT50986.1"/>
    <property type="molecule type" value="Genomic_DNA"/>
</dbReference>
<dbReference type="AlphaFoldDB" id="A0A165CL24"/>
<reference evidence="2 3" key="1">
    <citation type="journal article" date="2016" name="Mol. Biol. Evol.">
        <title>Comparative Genomics of Early-Diverging Mushroom-Forming Fungi Provides Insights into the Origins of Lignocellulose Decay Capabilities.</title>
        <authorList>
            <person name="Nagy L.G."/>
            <person name="Riley R."/>
            <person name="Tritt A."/>
            <person name="Adam C."/>
            <person name="Daum C."/>
            <person name="Floudas D."/>
            <person name="Sun H."/>
            <person name="Yadav J.S."/>
            <person name="Pangilinan J."/>
            <person name="Larsson K.H."/>
            <person name="Matsuura K."/>
            <person name="Barry K."/>
            <person name="Labutti K."/>
            <person name="Kuo R."/>
            <person name="Ohm R.A."/>
            <person name="Bhattacharya S.S."/>
            <person name="Shirouzu T."/>
            <person name="Yoshinaga Y."/>
            <person name="Martin F.M."/>
            <person name="Grigoriev I.V."/>
            <person name="Hibbett D.S."/>
        </authorList>
    </citation>
    <scope>NUCLEOTIDE SEQUENCE [LARGE SCALE GENOMIC DNA]</scope>
    <source>
        <strain evidence="2 3">HHB12733</strain>
    </source>
</reference>
<accession>A0A165CL24</accession>
<proteinExistence type="predicted"/>
<dbReference type="InParanoid" id="A0A165CL24"/>
<keyword evidence="3" id="KW-1185">Reference proteome</keyword>
<feature type="compositionally biased region" description="Basic and acidic residues" evidence="1">
    <location>
        <begin position="385"/>
        <end position="398"/>
    </location>
</feature>
<sequence>MSGLPDPGGVFVPPDMGRPLPDHPLSAKMDLTDQELRTLLAMLPGPPDKYLLGRTLRVAEDGDYNRTDPRPMRLTVNVRYVYEDGNPMCYHFCPAKVIPERAAWDRNWTFPVYICPFYEDDYDNCTYKETMSQRHWRVTRRLPLVIPQKAQNFPRGVRPHYALRRPHLHGLAFVGALPQAPDVQRNPADYLHDPESDEDIEPGQALPNDPVSWARIDWDLRAEELMQFFRSADGFPFAAYFLRELLEEYQFLADDVHQALLTELKDLGKRPPGMPDWPRPNNDYWKRRLQQFSDFMGTSNPEPMFEQRQAIPKQFLVTQFLLMKPLQDANAHMNINWQKALYIVEHRIAVTDRFFERTNFRSDRMTEGQFQDAKVVMEQIAPSSARRDRTRAEKEARGEVGPLRQPPANYPGLAPANQHFPGRRGRGSA</sequence>
<feature type="region of interest" description="Disordered" evidence="1">
    <location>
        <begin position="380"/>
        <end position="429"/>
    </location>
</feature>
<dbReference type="Proteomes" id="UP000076842">
    <property type="component" value="Unassembled WGS sequence"/>
</dbReference>
<name>A0A165CL24_9BASI</name>
<evidence type="ECO:0000313" key="3">
    <source>
        <dbReference type="Proteomes" id="UP000076842"/>
    </source>
</evidence>
<dbReference type="OrthoDB" id="3414345at2759"/>